<gene>
    <name evidence="7" type="ORF">EDC57_2143</name>
</gene>
<evidence type="ECO:0000256" key="4">
    <source>
        <dbReference type="ARBA" id="ARBA00023163"/>
    </source>
</evidence>
<dbReference type="PANTHER" id="PTHR30126:SF5">
    <property type="entry name" value="HTH-TYPE TRANSCRIPTIONAL ACTIVATOR CMPR"/>
    <property type="match status" value="1"/>
</dbReference>
<dbReference type="InterPro" id="IPR005119">
    <property type="entry name" value="LysR_subst-bd"/>
</dbReference>
<dbReference type="InterPro" id="IPR000847">
    <property type="entry name" value="LysR_HTH_N"/>
</dbReference>
<dbReference type="Gene3D" id="1.10.10.10">
    <property type="entry name" value="Winged helix-like DNA-binding domain superfamily/Winged helix DNA-binding domain"/>
    <property type="match status" value="1"/>
</dbReference>
<dbReference type="GO" id="GO:0003700">
    <property type="term" value="F:DNA-binding transcription factor activity"/>
    <property type="evidence" value="ECO:0007669"/>
    <property type="project" value="InterPro"/>
</dbReference>
<dbReference type="PANTHER" id="PTHR30126">
    <property type="entry name" value="HTH-TYPE TRANSCRIPTIONAL REGULATOR"/>
    <property type="match status" value="1"/>
</dbReference>
<dbReference type="SUPFAM" id="SSF53850">
    <property type="entry name" value="Periplasmic binding protein-like II"/>
    <property type="match status" value="1"/>
</dbReference>
<dbReference type="GO" id="GO:0000976">
    <property type="term" value="F:transcription cis-regulatory region binding"/>
    <property type="evidence" value="ECO:0007669"/>
    <property type="project" value="TreeGrafter"/>
</dbReference>
<dbReference type="FunFam" id="1.10.10.10:FF:000001">
    <property type="entry name" value="LysR family transcriptional regulator"/>
    <property type="match status" value="1"/>
</dbReference>
<evidence type="ECO:0000256" key="3">
    <source>
        <dbReference type="ARBA" id="ARBA00023125"/>
    </source>
</evidence>
<dbReference type="Proteomes" id="UP000276634">
    <property type="component" value="Unassembled WGS sequence"/>
</dbReference>
<dbReference type="EMBL" id="RJVI01000003">
    <property type="protein sequence ID" value="ROR29473.1"/>
    <property type="molecule type" value="Genomic_DNA"/>
</dbReference>
<evidence type="ECO:0000256" key="1">
    <source>
        <dbReference type="ARBA" id="ARBA00009437"/>
    </source>
</evidence>
<dbReference type="PROSITE" id="PS50931">
    <property type="entry name" value="HTH_LYSR"/>
    <property type="match status" value="1"/>
</dbReference>
<dbReference type="InterPro" id="IPR036388">
    <property type="entry name" value="WH-like_DNA-bd_sf"/>
</dbReference>
<keyword evidence="8" id="KW-1185">Reference proteome</keyword>
<keyword evidence="4" id="KW-0804">Transcription</keyword>
<dbReference type="Pfam" id="PF00126">
    <property type="entry name" value="HTH_1"/>
    <property type="match status" value="1"/>
</dbReference>
<dbReference type="AlphaFoldDB" id="A0A3N1XS34"/>
<dbReference type="CDD" id="cd08419">
    <property type="entry name" value="PBP2_CbbR_RubisCO_like"/>
    <property type="match status" value="1"/>
</dbReference>
<accession>A0A3N1XS34</accession>
<keyword evidence="3 7" id="KW-0238">DNA-binding</keyword>
<evidence type="ECO:0000313" key="8">
    <source>
        <dbReference type="Proteomes" id="UP000276634"/>
    </source>
</evidence>
<dbReference type="OrthoDB" id="9771171at2"/>
<dbReference type="RefSeq" id="WP_123401898.1">
    <property type="nucleotide sequence ID" value="NZ_RJVI01000003.1"/>
</dbReference>
<evidence type="ECO:0000256" key="2">
    <source>
        <dbReference type="ARBA" id="ARBA00023015"/>
    </source>
</evidence>
<evidence type="ECO:0000256" key="5">
    <source>
        <dbReference type="SAM" id="Coils"/>
    </source>
</evidence>
<dbReference type="Pfam" id="PF03466">
    <property type="entry name" value="LysR_substrate"/>
    <property type="match status" value="1"/>
</dbReference>
<dbReference type="Gene3D" id="3.40.190.290">
    <property type="match status" value="1"/>
</dbReference>
<organism evidence="7 8">
    <name type="scientific">Inmirania thermothiophila</name>
    <dbReference type="NCBI Taxonomy" id="1750597"/>
    <lineage>
        <taxon>Bacteria</taxon>
        <taxon>Pseudomonadati</taxon>
        <taxon>Pseudomonadota</taxon>
        <taxon>Gammaproteobacteria</taxon>
        <taxon>Chromatiales</taxon>
        <taxon>Ectothiorhodospiraceae</taxon>
        <taxon>Inmirania</taxon>
    </lineage>
</organism>
<comment type="similarity">
    <text evidence="1">Belongs to the LysR transcriptional regulatory family.</text>
</comment>
<dbReference type="InterPro" id="IPR036390">
    <property type="entry name" value="WH_DNA-bd_sf"/>
</dbReference>
<keyword evidence="5" id="KW-0175">Coiled coil</keyword>
<feature type="coiled-coil region" evidence="5">
    <location>
        <begin position="63"/>
        <end position="90"/>
    </location>
</feature>
<proteinExistence type="inferred from homology"/>
<feature type="domain" description="HTH lysR-type" evidence="6">
    <location>
        <begin position="3"/>
        <end position="60"/>
    </location>
</feature>
<evidence type="ECO:0000259" key="6">
    <source>
        <dbReference type="PROSITE" id="PS50931"/>
    </source>
</evidence>
<comment type="caution">
    <text evidence="7">The sequence shown here is derived from an EMBL/GenBank/DDBJ whole genome shotgun (WGS) entry which is preliminary data.</text>
</comment>
<name>A0A3N1XS34_9GAMM</name>
<dbReference type="SUPFAM" id="SSF46785">
    <property type="entry name" value="Winged helix' DNA-binding domain"/>
    <property type="match status" value="1"/>
</dbReference>
<dbReference type="PRINTS" id="PR00039">
    <property type="entry name" value="HTHLYSR"/>
</dbReference>
<sequence length="312" mass="33900">MHFTLRQLEVFEAVARLGSYTKAARELHLSQPAVSMQVAQLEEQAGIALLEQVGRQARLTEAGRELYARVRAVQRELAEAEEVLAAHRGLRGGRLRLAVATTAGAFATRVLAAFARRHPGVRLALEIINRAELLARLEAHEADLAIMGQPPAGAPLRARPFLDNPLVVIASPEHPLAGQRRIPLARLAEERFVLREEGSGTRGALERLFAGHGLVLRAELEMSTNEAIKQSVAAGLGLAVVSLHTLELELAAGRVRILDVEGFPLMRRWYLVQRRGRRLGPAAAAFAAFLPEVAAEMVRLPDGVAPTGREAV</sequence>
<keyword evidence="2" id="KW-0805">Transcription regulation</keyword>
<reference evidence="7 8" key="1">
    <citation type="submission" date="2018-11" db="EMBL/GenBank/DDBJ databases">
        <title>Genomic Encyclopedia of Type Strains, Phase IV (KMG-IV): sequencing the most valuable type-strain genomes for metagenomic binning, comparative biology and taxonomic classification.</title>
        <authorList>
            <person name="Goeker M."/>
        </authorList>
    </citation>
    <scope>NUCLEOTIDE SEQUENCE [LARGE SCALE GENOMIC DNA]</scope>
    <source>
        <strain evidence="7 8">DSM 100275</strain>
    </source>
</reference>
<protein>
    <submittedName>
        <fullName evidence="7">DNA-binding transcriptional LysR family regulator</fullName>
    </submittedName>
</protein>
<evidence type="ECO:0000313" key="7">
    <source>
        <dbReference type="EMBL" id="ROR29473.1"/>
    </source>
</evidence>